<keyword evidence="2" id="KW-1133">Transmembrane helix</keyword>
<dbReference type="Gene3D" id="1.10.10.60">
    <property type="entry name" value="Homeodomain-like"/>
    <property type="match status" value="1"/>
</dbReference>
<organism evidence="4 5">
    <name type="scientific">Faecalibacter bovis</name>
    <dbReference type="NCBI Taxonomy" id="2898187"/>
    <lineage>
        <taxon>Bacteria</taxon>
        <taxon>Pseudomonadati</taxon>
        <taxon>Bacteroidota</taxon>
        <taxon>Flavobacteriia</taxon>
        <taxon>Flavobacteriales</taxon>
        <taxon>Weeksellaceae</taxon>
        <taxon>Faecalibacter</taxon>
    </lineage>
</organism>
<dbReference type="SUPFAM" id="SSF48452">
    <property type="entry name" value="TPR-like"/>
    <property type="match status" value="1"/>
</dbReference>
<dbReference type="Proteomes" id="UP000672011">
    <property type="component" value="Chromosome"/>
</dbReference>
<evidence type="ECO:0000259" key="3">
    <source>
        <dbReference type="PROSITE" id="PS01124"/>
    </source>
</evidence>
<proteinExistence type="predicted"/>
<dbReference type="Gene3D" id="1.25.40.10">
    <property type="entry name" value="Tetratricopeptide repeat domain"/>
    <property type="match status" value="1"/>
</dbReference>
<gene>
    <name evidence="4" type="ORF">J9309_10915</name>
</gene>
<dbReference type="PROSITE" id="PS50005">
    <property type="entry name" value="TPR"/>
    <property type="match status" value="1"/>
</dbReference>
<name>A0ABX7XBK1_9FLAO</name>
<dbReference type="SMART" id="SM00342">
    <property type="entry name" value="HTH_ARAC"/>
    <property type="match status" value="1"/>
</dbReference>
<evidence type="ECO:0000256" key="1">
    <source>
        <dbReference type="PROSITE-ProRule" id="PRU00339"/>
    </source>
</evidence>
<accession>A0ABX7XBK1</accession>
<sequence length="509" mass="59675">MFLVLRLLFILTPAILLSQQKSSYEEIYNNIENHPTNKQIIIADSLLKNAKNANERVYSYFYKAHIGLYSNDYHQAYENLNMADSIIEANHFTKEKVTALFMLNGVYQNLKMYAKYKDNIQEINDIIEQWPKDEHYLKVKAGNLLSLANYYSYIKDHENALIEYKRSIEFLEDKKMYTKTLLKAYNDLAILYGKDDLDSSIKTFSKMNDINTKYVNNKLFSINYYLNVGVCYKLKEDYNKSKEFLEKALALANKYEIEFYISSINDQLVIIYDKLGNETKSDSIANIEFAKTKEVLKNKLETNNIVTNKIINQAKQEIDNQSESKSYLIFIAGFIVCFLAAIIFILFRKKREEKRKFDQILASYNKNVASKVDMIQPIEKQQSKSTNEFISKAKEEEILEALNLFEKSKKFTDSDMTISILATELNTNIKYVSYILKNYRNCNYSQYINQNRIDYLIALLIEDPKIRKYKLDYLANLVGFSSNNRLTILFKEYKGISPSDFIHKLNNEK</sequence>
<dbReference type="EMBL" id="CP072842">
    <property type="protein sequence ID" value="QTV05281.1"/>
    <property type="molecule type" value="Genomic_DNA"/>
</dbReference>
<evidence type="ECO:0000313" key="4">
    <source>
        <dbReference type="EMBL" id="QTV05281.1"/>
    </source>
</evidence>
<feature type="repeat" description="TPR" evidence="1">
    <location>
        <begin position="222"/>
        <end position="255"/>
    </location>
</feature>
<dbReference type="RefSeq" id="WP_230475910.1">
    <property type="nucleotide sequence ID" value="NZ_CP072842.1"/>
</dbReference>
<dbReference type="PROSITE" id="PS01124">
    <property type="entry name" value="HTH_ARAC_FAMILY_2"/>
    <property type="match status" value="1"/>
</dbReference>
<evidence type="ECO:0000256" key="2">
    <source>
        <dbReference type="SAM" id="Phobius"/>
    </source>
</evidence>
<dbReference type="InterPro" id="IPR019734">
    <property type="entry name" value="TPR_rpt"/>
</dbReference>
<dbReference type="InterPro" id="IPR011990">
    <property type="entry name" value="TPR-like_helical_dom_sf"/>
</dbReference>
<reference evidence="5" key="2">
    <citation type="submission" date="2021-04" db="EMBL/GenBank/DDBJ databases">
        <title>Taxonomy of Flavobacteriaceae bacterium ZY171143.</title>
        <authorList>
            <person name="Li F."/>
        </authorList>
    </citation>
    <scope>NUCLEOTIDE SEQUENCE [LARGE SCALE GENOMIC DNA]</scope>
    <source>
        <strain evidence="5">ZY171143</strain>
    </source>
</reference>
<keyword evidence="2" id="KW-0812">Transmembrane</keyword>
<dbReference type="SMART" id="SM00028">
    <property type="entry name" value="TPR"/>
    <property type="match status" value="2"/>
</dbReference>
<evidence type="ECO:0000313" key="5">
    <source>
        <dbReference type="Proteomes" id="UP000672011"/>
    </source>
</evidence>
<reference evidence="4 5" key="1">
    <citation type="journal article" date="2021" name="Int. J. Syst. Evol. Microbiol.">
        <title>Faecalibacter bovis sp. nov., isolated from cow faeces.</title>
        <authorList>
            <person name="Li F."/>
            <person name="Zhao W."/>
            <person name="Hong Q."/>
            <person name="Shao Q."/>
            <person name="Song J."/>
            <person name="Yang S."/>
        </authorList>
    </citation>
    <scope>NUCLEOTIDE SEQUENCE [LARGE SCALE GENOMIC DNA]</scope>
    <source>
        <strain evidence="4 5">ZY171143</strain>
    </source>
</reference>
<keyword evidence="5" id="KW-1185">Reference proteome</keyword>
<keyword evidence="1" id="KW-0802">TPR repeat</keyword>
<protein>
    <submittedName>
        <fullName evidence="4">Helix-turn-helix domain-containing protein</fullName>
    </submittedName>
</protein>
<dbReference type="InterPro" id="IPR018060">
    <property type="entry name" value="HTH_AraC"/>
</dbReference>
<dbReference type="Pfam" id="PF12833">
    <property type="entry name" value="HTH_18"/>
    <property type="match status" value="1"/>
</dbReference>
<keyword evidence="2" id="KW-0472">Membrane</keyword>
<feature type="domain" description="HTH araC/xylS-type" evidence="3">
    <location>
        <begin position="396"/>
        <end position="504"/>
    </location>
</feature>
<feature type="transmembrane region" description="Helical" evidence="2">
    <location>
        <begin position="327"/>
        <end position="347"/>
    </location>
</feature>